<dbReference type="InterPro" id="IPR008972">
    <property type="entry name" value="Cupredoxin"/>
</dbReference>
<keyword evidence="2" id="KW-0479">Metal-binding</keyword>
<evidence type="ECO:0000313" key="7">
    <source>
        <dbReference type="Proteomes" id="UP000318834"/>
    </source>
</evidence>
<sequence length="170" mass="18576">MLQGVRGDRRWALRRLGCRRDAPDPAGAGVALARHWNMSRLAFVGAWIGCFGSPMGAQSAPPARPSVIVVRMVERVPYGIGFDPVRVTVQPGDTVRFVQAGRMPHNVEFRSVPATADLGEARFGPTLVSVGQTYDVIIDRGFPPGKYVYVCTPHEVLGMAGIIYVQERSR</sequence>
<dbReference type="Pfam" id="PF00127">
    <property type="entry name" value="Copper-bind"/>
    <property type="match status" value="1"/>
</dbReference>
<protein>
    <recommendedName>
        <fullName evidence="5">Blue (type 1) copper domain-containing protein</fullName>
    </recommendedName>
</protein>
<keyword evidence="3" id="KW-0249">Electron transport</keyword>
<proteinExistence type="predicted"/>
<evidence type="ECO:0000256" key="4">
    <source>
        <dbReference type="ARBA" id="ARBA00023008"/>
    </source>
</evidence>
<dbReference type="EMBL" id="VBAP01000002">
    <property type="protein sequence ID" value="TMI77378.1"/>
    <property type="molecule type" value="Genomic_DNA"/>
</dbReference>
<evidence type="ECO:0000256" key="2">
    <source>
        <dbReference type="ARBA" id="ARBA00022723"/>
    </source>
</evidence>
<dbReference type="InterPro" id="IPR001235">
    <property type="entry name" value="Copper_blue_Plastocyanin"/>
</dbReference>
<dbReference type="GO" id="GO:0009055">
    <property type="term" value="F:electron transfer activity"/>
    <property type="evidence" value="ECO:0007669"/>
    <property type="project" value="InterPro"/>
</dbReference>
<reference evidence="6 7" key="1">
    <citation type="journal article" date="2019" name="Nat. Microbiol.">
        <title>Mediterranean grassland soil C-N compound turnover is dependent on rainfall and depth, and is mediated by genomically divergent microorganisms.</title>
        <authorList>
            <person name="Diamond S."/>
            <person name="Andeer P.F."/>
            <person name="Li Z."/>
            <person name="Crits-Christoph A."/>
            <person name="Burstein D."/>
            <person name="Anantharaman K."/>
            <person name="Lane K.R."/>
            <person name="Thomas B.C."/>
            <person name="Pan C."/>
            <person name="Northen T.R."/>
            <person name="Banfield J.F."/>
        </authorList>
    </citation>
    <scope>NUCLEOTIDE SEQUENCE [LARGE SCALE GENOMIC DNA]</scope>
    <source>
        <strain evidence="6">NP_8</strain>
    </source>
</reference>
<dbReference type="GO" id="GO:0005507">
    <property type="term" value="F:copper ion binding"/>
    <property type="evidence" value="ECO:0007669"/>
    <property type="project" value="InterPro"/>
</dbReference>
<dbReference type="AlphaFoldDB" id="A0A537J1F7"/>
<evidence type="ECO:0000259" key="5">
    <source>
        <dbReference type="Pfam" id="PF00127"/>
    </source>
</evidence>
<keyword evidence="4" id="KW-0186">Copper</keyword>
<dbReference type="InterPro" id="IPR028871">
    <property type="entry name" value="BlueCu_1_BS"/>
</dbReference>
<dbReference type="PROSITE" id="PS00196">
    <property type="entry name" value="COPPER_BLUE"/>
    <property type="match status" value="1"/>
</dbReference>
<keyword evidence="1" id="KW-0813">Transport</keyword>
<accession>A0A537J1F7</accession>
<dbReference type="InterPro" id="IPR000923">
    <property type="entry name" value="BlueCu_1"/>
</dbReference>
<dbReference type="PRINTS" id="PR00156">
    <property type="entry name" value="COPPERBLUE"/>
</dbReference>
<evidence type="ECO:0000256" key="1">
    <source>
        <dbReference type="ARBA" id="ARBA00022448"/>
    </source>
</evidence>
<gene>
    <name evidence="6" type="ORF">E6H05_00150</name>
</gene>
<dbReference type="Gene3D" id="2.60.40.420">
    <property type="entry name" value="Cupredoxins - blue copper proteins"/>
    <property type="match status" value="1"/>
</dbReference>
<evidence type="ECO:0000256" key="3">
    <source>
        <dbReference type="ARBA" id="ARBA00022982"/>
    </source>
</evidence>
<dbReference type="Proteomes" id="UP000318834">
    <property type="component" value="Unassembled WGS sequence"/>
</dbReference>
<evidence type="ECO:0000313" key="6">
    <source>
        <dbReference type="EMBL" id="TMI77378.1"/>
    </source>
</evidence>
<dbReference type="SUPFAM" id="SSF49503">
    <property type="entry name" value="Cupredoxins"/>
    <property type="match status" value="1"/>
</dbReference>
<name>A0A537J1F7_9BACT</name>
<comment type="caution">
    <text evidence="6">The sequence shown here is derived from an EMBL/GenBank/DDBJ whole genome shotgun (WGS) entry which is preliminary data.</text>
</comment>
<feature type="domain" description="Blue (type 1) copper" evidence="5">
    <location>
        <begin position="81"/>
        <end position="166"/>
    </location>
</feature>
<organism evidence="6 7">
    <name type="scientific">Candidatus Segetimicrobium genomatis</name>
    <dbReference type="NCBI Taxonomy" id="2569760"/>
    <lineage>
        <taxon>Bacteria</taxon>
        <taxon>Bacillati</taxon>
        <taxon>Candidatus Sysuimicrobiota</taxon>
        <taxon>Candidatus Sysuimicrobiia</taxon>
        <taxon>Candidatus Sysuimicrobiales</taxon>
        <taxon>Candidatus Segetimicrobiaceae</taxon>
        <taxon>Candidatus Segetimicrobium</taxon>
    </lineage>
</organism>